<evidence type="ECO:0000256" key="4">
    <source>
        <dbReference type="ARBA" id="ARBA00022801"/>
    </source>
</evidence>
<feature type="domain" description="Uracil-DNA glycosylase-like" evidence="10">
    <location>
        <begin position="67"/>
        <end position="234"/>
    </location>
</feature>
<dbReference type="PANTHER" id="PTHR33693">
    <property type="entry name" value="TYPE-5 URACIL-DNA GLYCOSYLASE"/>
    <property type="match status" value="1"/>
</dbReference>
<dbReference type="GO" id="GO:0006284">
    <property type="term" value="P:base-excision repair"/>
    <property type="evidence" value="ECO:0007669"/>
    <property type="project" value="InterPro"/>
</dbReference>
<evidence type="ECO:0000256" key="1">
    <source>
        <dbReference type="ARBA" id="ARBA00022485"/>
    </source>
</evidence>
<dbReference type="InterPro" id="IPR036895">
    <property type="entry name" value="Uracil-DNA_glycosylase-like_sf"/>
</dbReference>
<evidence type="ECO:0000256" key="3">
    <source>
        <dbReference type="ARBA" id="ARBA00022763"/>
    </source>
</evidence>
<dbReference type="PANTHER" id="PTHR33693:SF3">
    <property type="entry name" value="TYPE-5 URACIL-DNA GLYCOSYLASE"/>
    <property type="match status" value="1"/>
</dbReference>
<keyword evidence="6" id="KW-0411">Iron-sulfur</keyword>
<protein>
    <recommendedName>
        <fullName evidence="9">Type-5 uracil-DNA glycosylase</fullName>
    </recommendedName>
</protein>
<dbReference type="OrthoDB" id="9787663at2"/>
<proteinExistence type="inferred from homology"/>
<dbReference type="GO" id="GO:0033958">
    <property type="term" value="F:DNA-deoxyinosine glycosylase activity"/>
    <property type="evidence" value="ECO:0007669"/>
    <property type="project" value="InterPro"/>
</dbReference>
<keyword evidence="2" id="KW-0479">Metal-binding</keyword>
<evidence type="ECO:0000256" key="9">
    <source>
        <dbReference type="ARBA" id="ARBA00023887"/>
    </source>
</evidence>
<dbReference type="InterPro" id="IPR051536">
    <property type="entry name" value="UDG_Type-4/5"/>
</dbReference>
<dbReference type="GeneID" id="91005940"/>
<dbReference type="Gene3D" id="3.40.470.10">
    <property type="entry name" value="Uracil-DNA glycosylase-like domain"/>
    <property type="match status" value="1"/>
</dbReference>
<evidence type="ECO:0000256" key="8">
    <source>
        <dbReference type="ARBA" id="ARBA00023779"/>
    </source>
</evidence>
<dbReference type="Proteomes" id="UP000244013">
    <property type="component" value="Unassembled WGS sequence"/>
</dbReference>
<name>A0A2T5U621_9SPHN</name>
<dbReference type="EMBL" id="QAYE01000004">
    <property type="protein sequence ID" value="PTW46910.1"/>
    <property type="molecule type" value="Genomic_DNA"/>
</dbReference>
<dbReference type="RefSeq" id="WP_107954205.1">
    <property type="nucleotide sequence ID" value="NZ_QAYE01000004.1"/>
</dbReference>
<keyword evidence="3" id="KW-0227">DNA damage</keyword>
<keyword evidence="4" id="KW-0378">Hydrolase</keyword>
<reference evidence="11 12" key="1">
    <citation type="submission" date="2018-04" db="EMBL/GenBank/DDBJ databases">
        <title>Genomic Encyclopedia of Type Strains, Phase III (KMG-III): the genomes of soil and plant-associated and newly described type strains.</title>
        <authorList>
            <person name="Whitman W."/>
        </authorList>
    </citation>
    <scope>NUCLEOTIDE SEQUENCE [LARGE SCALE GENOMIC DNA]</scope>
    <source>
        <strain evidence="11 12">MA-olki</strain>
    </source>
</reference>
<keyword evidence="1" id="KW-0004">4Fe-4S</keyword>
<evidence type="ECO:0000256" key="6">
    <source>
        <dbReference type="ARBA" id="ARBA00023014"/>
    </source>
</evidence>
<dbReference type="InterPro" id="IPR005122">
    <property type="entry name" value="Uracil-DNA_glycosylase-like"/>
</dbReference>
<evidence type="ECO:0000256" key="7">
    <source>
        <dbReference type="ARBA" id="ARBA00023204"/>
    </source>
</evidence>
<evidence type="ECO:0000256" key="5">
    <source>
        <dbReference type="ARBA" id="ARBA00023004"/>
    </source>
</evidence>
<dbReference type="InterPro" id="IPR044147">
    <property type="entry name" value="UdgB-like"/>
</dbReference>
<evidence type="ECO:0000259" key="10">
    <source>
        <dbReference type="SMART" id="SM00986"/>
    </source>
</evidence>
<dbReference type="SUPFAM" id="SSF52141">
    <property type="entry name" value="Uracil-DNA glycosylase-like"/>
    <property type="match status" value="1"/>
</dbReference>
<comment type="similarity">
    <text evidence="8">Belongs to the uracil-DNA glycosylase (UDG) superfamily. Type 5 (UDGb) family.</text>
</comment>
<evidence type="ECO:0000256" key="2">
    <source>
        <dbReference type="ARBA" id="ARBA00022723"/>
    </source>
</evidence>
<organism evidence="11 12">
    <name type="scientific">Sphingomonas faeni</name>
    <dbReference type="NCBI Taxonomy" id="185950"/>
    <lineage>
        <taxon>Bacteria</taxon>
        <taxon>Pseudomonadati</taxon>
        <taxon>Pseudomonadota</taxon>
        <taxon>Alphaproteobacteria</taxon>
        <taxon>Sphingomonadales</taxon>
        <taxon>Sphingomonadaceae</taxon>
        <taxon>Sphingomonas</taxon>
    </lineage>
</organism>
<gene>
    <name evidence="11" type="ORF">C8J25_104248</name>
</gene>
<keyword evidence="7" id="KW-0234">DNA repair</keyword>
<dbReference type="GO" id="GO:0004844">
    <property type="term" value="F:uracil DNA N-glycosylase activity"/>
    <property type="evidence" value="ECO:0007669"/>
    <property type="project" value="InterPro"/>
</dbReference>
<comment type="caution">
    <text evidence="11">The sequence shown here is derived from an EMBL/GenBank/DDBJ whole genome shotgun (WGS) entry which is preliminary data.</text>
</comment>
<dbReference type="AlphaFoldDB" id="A0A2T5U621"/>
<dbReference type="SMART" id="SM00987">
    <property type="entry name" value="UreE_C"/>
    <property type="match status" value="1"/>
</dbReference>
<keyword evidence="5" id="KW-0408">Iron</keyword>
<dbReference type="GO" id="GO:0051539">
    <property type="term" value="F:4 iron, 4 sulfur cluster binding"/>
    <property type="evidence" value="ECO:0007669"/>
    <property type="project" value="UniProtKB-KW"/>
</dbReference>
<accession>A0A2T5U621</accession>
<dbReference type="CDD" id="cd10031">
    <property type="entry name" value="UDG-F5_TTUDGB_like"/>
    <property type="match status" value="1"/>
</dbReference>
<evidence type="ECO:0000313" key="12">
    <source>
        <dbReference type="Proteomes" id="UP000244013"/>
    </source>
</evidence>
<sequence>MDSTPYTSKLPETLEDTGEVDVTTVFAPVSALPETEPPHDCPLCPRLVAVREQVRTEFPTWWNAPVPAFGDPAAWLGIIGLAPGKHGANRTGRAFTGDYAGQFLYETLGRFGLATGTYGAKAEDGLALDGAIILNAVKCLPPENKPTPEEIRTCRPFLETQADAVPTARVFVALGHIAHQSAVKMLGGRLPKARFAHGAEHVMPDGRILIDSFHCSRYNVNTGVLTAEMFDAVFARALELRGAV</sequence>
<dbReference type="GO" id="GO:0046872">
    <property type="term" value="F:metal ion binding"/>
    <property type="evidence" value="ECO:0007669"/>
    <property type="project" value="UniProtKB-KW"/>
</dbReference>
<dbReference type="SMART" id="SM00986">
    <property type="entry name" value="UDG"/>
    <property type="match status" value="1"/>
</dbReference>
<evidence type="ECO:0000313" key="11">
    <source>
        <dbReference type="EMBL" id="PTW46910.1"/>
    </source>
</evidence>
<dbReference type="Pfam" id="PF03167">
    <property type="entry name" value="UDG"/>
    <property type="match status" value="1"/>
</dbReference>